<proteinExistence type="predicted"/>
<protein>
    <submittedName>
        <fullName evidence="2">Putative serine threonine protein kinase</fullName>
    </submittedName>
</protein>
<dbReference type="Gene3D" id="1.10.510.10">
    <property type="entry name" value="Transferase(Phosphotransferase) domain 1"/>
    <property type="match status" value="1"/>
</dbReference>
<keyword evidence="2" id="KW-0418">Kinase</keyword>
<sequence length="260" mass="29273">MRKRYDRAIADVLFELRVLSHRSFARHRSIPALLGFSLEQDDEFKSAGASGDVLRPALLLEWAVTDLNRYFLENQEQSPIHCARLVADITDGLQVMHTYGLSHADLKPYNMLLYTDASSAYGLVAKLSDFGFPGSGQHQLPVGGDTPHWGAPYREYTIDNTEYPGGVFLFGLVAMFVAVKGNWDFRLNGVGVKDVQTRQANIRSALRNHFGNPKDDLSSVSSRTWFRRWDELLSNTVTADPEDRLRTRGLGKVRQNITGR</sequence>
<dbReference type="SUPFAM" id="SSF56112">
    <property type="entry name" value="Protein kinase-like (PK-like)"/>
    <property type="match status" value="1"/>
</dbReference>
<reference evidence="2" key="1">
    <citation type="submission" date="2016-03" db="EMBL/GenBank/DDBJ databases">
        <title>Draft genome sequence of Rosellinia necatrix.</title>
        <authorList>
            <person name="Kanematsu S."/>
        </authorList>
    </citation>
    <scope>NUCLEOTIDE SEQUENCE [LARGE SCALE GENOMIC DNA]</scope>
    <source>
        <strain evidence="2">W97</strain>
    </source>
</reference>
<dbReference type="PROSITE" id="PS00108">
    <property type="entry name" value="PROTEIN_KINASE_ST"/>
    <property type="match status" value="1"/>
</dbReference>
<dbReference type="STRING" id="77044.A0A1S8A7B4"/>
<dbReference type="InterPro" id="IPR011009">
    <property type="entry name" value="Kinase-like_dom_sf"/>
</dbReference>
<keyword evidence="2" id="KW-0808">Transferase</keyword>
<dbReference type="EMBL" id="DF977461">
    <property type="protein sequence ID" value="GAW25943.1"/>
    <property type="molecule type" value="Genomic_DNA"/>
</dbReference>
<dbReference type="Proteomes" id="UP000054516">
    <property type="component" value="Unassembled WGS sequence"/>
</dbReference>
<dbReference type="GO" id="GO:0005524">
    <property type="term" value="F:ATP binding"/>
    <property type="evidence" value="ECO:0007669"/>
    <property type="project" value="InterPro"/>
</dbReference>
<accession>A0A1S8A7B4</accession>
<evidence type="ECO:0000313" key="3">
    <source>
        <dbReference type="Proteomes" id="UP000054516"/>
    </source>
</evidence>
<name>A0A1S8A7B4_ROSNE</name>
<organism evidence="2">
    <name type="scientific">Rosellinia necatrix</name>
    <name type="common">White root-rot fungus</name>
    <dbReference type="NCBI Taxonomy" id="77044"/>
    <lineage>
        <taxon>Eukaryota</taxon>
        <taxon>Fungi</taxon>
        <taxon>Dikarya</taxon>
        <taxon>Ascomycota</taxon>
        <taxon>Pezizomycotina</taxon>
        <taxon>Sordariomycetes</taxon>
        <taxon>Xylariomycetidae</taxon>
        <taxon>Xylariales</taxon>
        <taxon>Xylariaceae</taxon>
        <taxon>Rosellinia</taxon>
    </lineage>
</organism>
<dbReference type="PANTHER" id="PTHR24359:SF1">
    <property type="entry name" value="INHIBITOR OF NUCLEAR FACTOR KAPPA-B KINASE EPSILON SUBUNIT HOMOLOG 1-RELATED"/>
    <property type="match status" value="1"/>
</dbReference>
<dbReference type="GO" id="GO:0004674">
    <property type="term" value="F:protein serine/threonine kinase activity"/>
    <property type="evidence" value="ECO:0007669"/>
    <property type="project" value="TreeGrafter"/>
</dbReference>
<dbReference type="SMART" id="SM00220">
    <property type="entry name" value="S_TKc"/>
    <property type="match status" value="1"/>
</dbReference>
<dbReference type="OrthoDB" id="4062651at2759"/>
<keyword evidence="3" id="KW-1185">Reference proteome</keyword>
<dbReference type="Pfam" id="PF00069">
    <property type="entry name" value="Pkinase"/>
    <property type="match status" value="1"/>
</dbReference>
<evidence type="ECO:0000313" key="2">
    <source>
        <dbReference type="EMBL" id="GAW25943.1"/>
    </source>
</evidence>
<dbReference type="AlphaFoldDB" id="A0A1S8A7B4"/>
<feature type="domain" description="Protein kinase" evidence="1">
    <location>
        <begin position="1"/>
        <end position="257"/>
    </location>
</feature>
<evidence type="ECO:0000259" key="1">
    <source>
        <dbReference type="PROSITE" id="PS50011"/>
    </source>
</evidence>
<gene>
    <name evidence="2" type="ORF">SAMD00023353_1601230</name>
</gene>
<dbReference type="PANTHER" id="PTHR24359">
    <property type="entry name" value="SERINE/THREONINE-PROTEIN KINASE SBK1"/>
    <property type="match status" value="1"/>
</dbReference>
<dbReference type="InterPro" id="IPR000719">
    <property type="entry name" value="Prot_kinase_dom"/>
</dbReference>
<dbReference type="InterPro" id="IPR008271">
    <property type="entry name" value="Ser/Thr_kinase_AS"/>
</dbReference>
<dbReference type="PROSITE" id="PS50011">
    <property type="entry name" value="PROTEIN_KINASE_DOM"/>
    <property type="match status" value="1"/>
</dbReference>